<name>A0A540KI22_MALBA</name>
<sequence length="78" mass="8579">MLHLEGRIEEAIDEWLKNDCVFDEAIKLLLLGLACSHQIPRERPQTQAVCQIISGTMPAPSVPPFKLGGLLNTVSIIV</sequence>
<gene>
    <name evidence="1" type="ORF">C1H46_040573</name>
</gene>
<proteinExistence type="predicted"/>
<dbReference type="Proteomes" id="UP000315295">
    <property type="component" value="Unassembled WGS sequence"/>
</dbReference>
<keyword evidence="2" id="KW-1185">Reference proteome</keyword>
<comment type="caution">
    <text evidence="1">The sequence shown here is derived from an EMBL/GenBank/DDBJ whole genome shotgun (WGS) entry which is preliminary data.</text>
</comment>
<dbReference type="AlphaFoldDB" id="A0A540KI22"/>
<organism evidence="1 2">
    <name type="scientific">Malus baccata</name>
    <name type="common">Siberian crab apple</name>
    <name type="synonym">Pyrus baccata</name>
    <dbReference type="NCBI Taxonomy" id="106549"/>
    <lineage>
        <taxon>Eukaryota</taxon>
        <taxon>Viridiplantae</taxon>
        <taxon>Streptophyta</taxon>
        <taxon>Embryophyta</taxon>
        <taxon>Tracheophyta</taxon>
        <taxon>Spermatophyta</taxon>
        <taxon>Magnoliopsida</taxon>
        <taxon>eudicotyledons</taxon>
        <taxon>Gunneridae</taxon>
        <taxon>Pentapetalae</taxon>
        <taxon>rosids</taxon>
        <taxon>fabids</taxon>
        <taxon>Rosales</taxon>
        <taxon>Rosaceae</taxon>
        <taxon>Amygdaloideae</taxon>
        <taxon>Maleae</taxon>
        <taxon>Malus</taxon>
    </lineage>
</organism>
<accession>A0A540KI22</accession>
<dbReference type="EMBL" id="VIEB01001239">
    <property type="protein sequence ID" value="TQD73871.1"/>
    <property type="molecule type" value="Genomic_DNA"/>
</dbReference>
<reference evidence="1 2" key="1">
    <citation type="journal article" date="2019" name="G3 (Bethesda)">
        <title>Sequencing of a Wild Apple (Malus baccata) Genome Unravels the Differences Between Cultivated and Wild Apple Species Regarding Disease Resistance and Cold Tolerance.</title>
        <authorList>
            <person name="Chen X."/>
        </authorList>
    </citation>
    <scope>NUCLEOTIDE SEQUENCE [LARGE SCALE GENOMIC DNA]</scope>
    <source>
        <strain evidence="2">cv. Shandingzi</strain>
        <tissue evidence="1">Leaves</tissue>
    </source>
</reference>
<protein>
    <recommendedName>
        <fullName evidence="3">Legume lectin domain-containing protein</fullName>
    </recommendedName>
</protein>
<evidence type="ECO:0000313" key="2">
    <source>
        <dbReference type="Proteomes" id="UP000315295"/>
    </source>
</evidence>
<evidence type="ECO:0008006" key="3">
    <source>
        <dbReference type="Google" id="ProtNLM"/>
    </source>
</evidence>
<dbReference type="STRING" id="106549.A0A540KI22"/>
<evidence type="ECO:0000313" key="1">
    <source>
        <dbReference type="EMBL" id="TQD73871.1"/>
    </source>
</evidence>